<dbReference type="InterPro" id="IPR013083">
    <property type="entry name" value="Znf_RING/FYVE/PHD"/>
</dbReference>
<evidence type="ECO:0000313" key="11">
    <source>
        <dbReference type="EnsemblPlants" id="OMERI01G23510.2"/>
    </source>
</evidence>
<keyword evidence="7" id="KW-0862">Zinc</keyword>
<reference evidence="11" key="1">
    <citation type="submission" date="2015-04" db="UniProtKB">
        <authorList>
            <consortium name="EnsemblPlants"/>
        </authorList>
    </citation>
    <scope>IDENTIFICATION</scope>
</reference>
<organism evidence="11">
    <name type="scientific">Oryza meridionalis</name>
    <dbReference type="NCBI Taxonomy" id="40149"/>
    <lineage>
        <taxon>Eukaryota</taxon>
        <taxon>Viridiplantae</taxon>
        <taxon>Streptophyta</taxon>
        <taxon>Embryophyta</taxon>
        <taxon>Tracheophyta</taxon>
        <taxon>Spermatophyta</taxon>
        <taxon>Magnoliopsida</taxon>
        <taxon>Liliopsida</taxon>
        <taxon>Poales</taxon>
        <taxon>Poaceae</taxon>
        <taxon>BOP clade</taxon>
        <taxon>Oryzoideae</taxon>
        <taxon>Oryzeae</taxon>
        <taxon>Oryzinae</taxon>
        <taxon>Oryza</taxon>
    </lineage>
</organism>
<dbReference type="InterPro" id="IPR045191">
    <property type="entry name" value="MBR1/2-like"/>
</dbReference>
<keyword evidence="4" id="KW-0479">Metal-binding</keyword>
<protein>
    <recommendedName>
        <fullName evidence="2">RING-type E3 ubiquitin transferase</fullName>
        <ecNumber evidence="2">2.3.2.27</ecNumber>
    </recommendedName>
</protein>
<dbReference type="PANTHER" id="PTHR22937:SF67">
    <property type="entry name" value="E3 UBIQUITIN-PROTEIN LIGASE ZFP1-RELATED"/>
    <property type="match status" value="1"/>
</dbReference>
<evidence type="ECO:0000256" key="8">
    <source>
        <dbReference type="PROSITE-ProRule" id="PRU00175"/>
    </source>
</evidence>
<feature type="compositionally biased region" description="Basic and acidic residues" evidence="9">
    <location>
        <begin position="18"/>
        <end position="28"/>
    </location>
</feature>
<dbReference type="GO" id="GO:0061630">
    <property type="term" value="F:ubiquitin protein ligase activity"/>
    <property type="evidence" value="ECO:0007669"/>
    <property type="project" value="UniProtKB-EC"/>
</dbReference>
<evidence type="ECO:0000256" key="4">
    <source>
        <dbReference type="ARBA" id="ARBA00022723"/>
    </source>
</evidence>
<proteinExistence type="predicted"/>
<dbReference type="Gene3D" id="3.30.40.10">
    <property type="entry name" value="Zinc/RING finger domain, C3HC4 (zinc finger)"/>
    <property type="match status" value="1"/>
</dbReference>
<evidence type="ECO:0000256" key="9">
    <source>
        <dbReference type="SAM" id="MobiDB-lite"/>
    </source>
</evidence>
<evidence type="ECO:0000256" key="7">
    <source>
        <dbReference type="ARBA" id="ARBA00022833"/>
    </source>
</evidence>
<name>A0A0E0C5S4_9ORYZ</name>
<feature type="region of interest" description="Disordered" evidence="9">
    <location>
        <begin position="18"/>
        <end position="43"/>
    </location>
</feature>
<keyword evidence="3" id="KW-0808">Transferase</keyword>
<comment type="catalytic activity">
    <reaction evidence="1">
        <text>S-ubiquitinyl-[E2 ubiquitin-conjugating enzyme]-L-cysteine + [acceptor protein]-L-lysine = [E2 ubiquitin-conjugating enzyme]-L-cysteine + N(6)-ubiquitinyl-[acceptor protein]-L-lysine.</text>
        <dbReference type="EC" id="2.3.2.27"/>
    </reaction>
</comment>
<evidence type="ECO:0000259" key="10">
    <source>
        <dbReference type="PROSITE" id="PS50089"/>
    </source>
</evidence>
<dbReference type="InterPro" id="IPR001841">
    <property type="entry name" value="Znf_RING"/>
</dbReference>
<keyword evidence="5 8" id="KW-0863">Zinc-finger</keyword>
<keyword evidence="12" id="KW-1185">Reference proteome</keyword>
<evidence type="ECO:0000256" key="5">
    <source>
        <dbReference type="ARBA" id="ARBA00022771"/>
    </source>
</evidence>
<sequence>MAYRNTVCTPQVIDLETEQGHSHIHSESFNRTGNDSSDQGAQHAVRGVGNATNIGLSDMRSYYDAGMNHPHQPVHNLPPNLGVDSGFVFPSSMYNPCMSTTSMNRYVSHTQSFGLPSNQVVLGSMDEGSRNENAGESARGFIKRKNAAVAGNYHCANGFASSSSSHASLNPTHRPWDPSFESNVLPNTASYNPSEYHSQTSWPSMEGSSIPSNGFNLMGAHPESAQHGNYAFPTSHISQCFQPTSNTWISQSANGIADGIPQWEYVNGMNNAPGMTETVNGSFREYQNGPSTLCRGPLPYFHQHAGMHAHNLLDHTQVQAPYQQCHNNPVLHGVNHSGNRFHLGPRIPVLFSNSERTFGPPHHPLLANPVNHRNIRILPPEHATIMDFSRLYEVSNVVDEHRDMRLDIDSMTYEELLALEEQIGDVNTGLAKSYIVEKLKTSLFVPGSSCMSNKSSESSMENDACIICQEEYQVKECIGTLDCGHRYHEDCIKQWLMIWALTSLSSTRTVLVANSTPMVDLVSRLNSSRANRDSRFDFPTPLSPISTTLNR</sequence>
<evidence type="ECO:0000313" key="12">
    <source>
        <dbReference type="Proteomes" id="UP000008021"/>
    </source>
</evidence>
<reference evidence="11" key="2">
    <citation type="submission" date="2018-05" db="EMBL/GenBank/DDBJ databases">
        <title>OmerRS3 (Oryza meridionalis Reference Sequence Version 3).</title>
        <authorList>
            <person name="Zhang J."/>
            <person name="Kudrna D."/>
            <person name="Lee S."/>
            <person name="Talag J."/>
            <person name="Welchert J."/>
            <person name="Wing R.A."/>
        </authorList>
    </citation>
    <scope>NUCLEOTIDE SEQUENCE [LARGE SCALE GENOMIC DNA]</scope>
    <source>
        <strain evidence="11">cv. OR44</strain>
    </source>
</reference>
<dbReference type="STRING" id="40149.A0A0E0C5S4"/>
<dbReference type="Pfam" id="PF13639">
    <property type="entry name" value="zf-RING_2"/>
    <property type="match status" value="1"/>
</dbReference>
<dbReference type="SUPFAM" id="SSF57850">
    <property type="entry name" value="RING/U-box"/>
    <property type="match status" value="1"/>
</dbReference>
<dbReference type="PANTHER" id="PTHR22937">
    <property type="entry name" value="E3 UBIQUITIN-PROTEIN LIGASE RNF165"/>
    <property type="match status" value="1"/>
</dbReference>
<dbReference type="EnsemblPlants" id="OMERI01G23510.2">
    <property type="protein sequence ID" value="OMERI01G23510.2"/>
    <property type="gene ID" value="OMERI01G23510"/>
</dbReference>
<keyword evidence="6" id="KW-0833">Ubl conjugation pathway</keyword>
<evidence type="ECO:0000256" key="1">
    <source>
        <dbReference type="ARBA" id="ARBA00000900"/>
    </source>
</evidence>
<dbReference type="Proteomes" id="UP000008021">
    <property type="component" value="Chromosome 1"/>
</dbReference>
<dbReference type="Gramene" id="OMERI01G23510.2">
    <property type="protein sequence ID" value="OMERI01G23510.2"/>
    <property type="gene ID" value="OMERI01G23510"/>
</dbReference>
<accession>A0A0E0C5S4</accession>
<dbReference type="GO" id="GO:0008270">
    <property type="term" value="F:zinc ion binding"/>
    <property type="evidence" value="ECO:0007669"/>
    <property type="project" value="UniProtKB-KW"/>
</dbReference>
<evidence type="ECO:0000256" key="2">
    <source>
        <dbReference type="ARBA" id="ARBA00012483"/>
    </source>
</evidence>
<evidence type="ECO:0000256" key="3">
    <source>
        <dbReference type="ARBA" id="ARBA00022679"/>
    </source>
</evidence>
<feature type="compositionally biased region" description="Polar residues" evidence="9">
    <location>
        <begin position="29"/>
        <end position="40"/>
    </location>
</feature>
<feature type="domain" description="RING-type" evidence="10">
    <location>
        <begin position="465"/>
        <end position="495"/>
    </location>
</feature>
<dbReference type="AlphaFoldDB" id="A0A0E0C5S4"/>
<dbReference type="EC" id="2.3.2.27" evidence="2"/>
<evidence type="ECO:0000256" key="6">
    <source>
        <dbReference type="ARBA" id="ARBA00022786"/>
    </source>
</evidence>
<dbReference type="PROSITE" id="PS50089">
    <property type="entry name" value="ZF_RING_2"/>
    <property type="match status" value="1"/>
</dbReference>